<dbReference type="Proteomes" id="UP001165960">
    <property type="component" value="Unassembled WGS sequence"/>
</dbReference>
<accession>A0ACC2RS98</accession>
<dbReference type="EMBL" id="QTSX02006583">
    <property type="protein sequence ID" value="KAJ9052911.1"/>
    <property type="molecule type" value="Genomic_DNA"/>
</dbReference>
<gene>
    <name evidence="1" type="ORF">DSO57_1029370</name>
</gene>
<protein>
    <submittedName>
        <fullName evidence="1">Uncharacterized protein</fullName>
    </submittedName>
</protein>
<evidence type="ECO:0000313" key="1">
    <source>
        <dbReference type="EMBL" id="KAJ9052911.1"/>
    </source>
</evidence>
<sequence>MSLKTSPGWLKSLKAAFKDGVNKDASAAYLSFANTNSEGKPSVRTVVFRGFICENYPKESDADQMLKTDALLSFTTHLKSNKIAELKKNNNFEISWWFPSVREQYRISGRAHLIVSPEYVKDYPHPTKLVHCETSNPIDWEFQRSKFFSFMSPSLKASFLWPPPGKPVSKGSVFHYEMDESNAEAAKSNFVLVVLEPLKVDVVSLAHRDHRRHLYSLSTGPGISDENAASDWTFQELNP</sequence>
<organism evidence="1 2">
    <name type="scientific">Entomophthora muscae</name>
    <dbReference type="NCBI Taxonomy" id="34485"/>
    <lineage>
        <taxon>Eukaryota</taxon>
        <taxon>Fungi</taxon>
        <taxon>Fungi incertae sedis</taxon>
        <taxon>Zoopagomycota</taxon>
        <taxon>Entomophthoromycotina</taxon>
        <taxon>Entomophthoromycetes</taxon>
        <taxon>Entomophthorales</taxon>
        <taxon>Entomophthoraceae</taxon>
        <taxon>Entomophthora</taxon>
    </lineage>
</organism>
<reference evidence="1" key="1">
    <citation type="submission" date="2022-04" db="EMBL/GenBank/DDBJ databases">
        <title>Genome of the entomopathogenic fungus Entomophthora muscae.</title>
        <authorList>
            <person name="Elya C."/>
            <person name="Lovett B.R."/>
            <person name="Lee E."/>
            <person name="Macias A.M."/>
            <person name="Hajek A.E."/>
            <person name="De Bivort B.L."/>
            <person name="Kasson M.T."/>
            <person name="De Fine Licht H.H."/>
            <person name="Stajich J.E."/>
        </authorList>
    </citation>
    <scope>NUCLEOTIDE SEQUENCE</scope>
    <source>
        <strain evidence="1">Berkeley</strain>
    </source>
</reference>
<comment type="caution">
    <text evidence="1">The sequence shown here is derived from an EMBL/GenBank/DDBJ whole genome shotgun (WGS) entry which is preliminary data.</text>
</comment>
<evidence type="ECO:0000313" key="2">
    <source>
        <dbReference type="Proteomes" id="UP001165960"/>
    </source>
</evidence>
<keyword evidence="2" id="KW-1185">Reference proteome</keyword>
<name>A0ACC2RS98_9FUNG</name>
<proteinExistence type="predicted"/>